<accession>A0A0G0HAY9</accession>
<proteinExistence type="predicted"/>
<protein>
    <submittedName>
        <fullName evidence="1">Uncharacterized protein</fullName>
    </submittedName>
</protein>
<sequence length="94" mass="10895">MKKSAEMKKSGINLQVYMDKRVKEKSEKIAKENGFDNLQDLVRFFLHQVANGAFVPSVKIEENKNSVTFKHEESMTFESTNRNPDDLQISYTHV</sequence>
<gene>
    <name evidence="1" type="ORF">US52_C0018G0003</name>
</gene>
<evidence type="ECO:0000313" key="1">
    <source>
        <dbReference type="EMBL" id="KKQ35675.1"/>
    </source>
</evidence>
<dbReference type="Proteomes" id="UP000034852">
    <property type="component" value="Unassembled WGS sequence"/>
</dbReference>
<organism evidence="1 2">
    <name type="scientific">candidate division WS6 bacterium GW2011_GWA2_37_6</name>
    <dbReference type="NCBI Taxonomy" id="1619087"/>
    <lineage>
        <taxon>Bacteria</taxon>
        <taxon>Candidatus Dojkabacteria</taxon>
    </lineage>
</organism>
<comment type="caution">
    <text evidence="1">The sequence shown here is derived from an EMBL/GenBank/DDBJ whole genome shotgun (WGS) entry which is preliminary data.</text>
</comment>
<reference evidence="1 2" key="1">
    <citation type="journal article" date="2015" name="Nature">
        <title>rRNA introns, odd ribosomes, and small enigmatic genomes across a large radiation of phyla.</title>
        <authorList>
            <person name="Brown C.T."/>
            <person name="Hug L.A."/>
            <person name="Thomas B.C."/>
            <person name="Sharon I."/>
            <person name="Castelle C.J."/>
            <person name="Singh A."/>
            <person name="Wilkins M.J."/>
            <person name="Williams K.H."/>
            <person name="Banfield J.F."/>
        </authorList>
    </citation>
    <scope>NUCLEOTIDE SEQUENCE [LARGE SCALE GENOMIC DNA]</scope>
</reference>
<evidence type="ECO:0000313" key="2">
    <source>
        <dbReference type="Proteomes" id="UP000034852"/>
    </source>
</evidence>
<dbReference type="AlphaFoldDB" id="A0A0G0HAY9"/>
<name>A0A0G0HAY9_9BACT</name>
<dbReference type="EMBL" id="LBTH01000018">
    <property type="protein sequence ID" value="KKQ35675.1"/>
    <property type="molecule type" value="Genomic_DNA"/>
</dbReference>